<proteinExistence type="predicted"/>
<gene>
    <name evidence="4" type="ORF">niasHS_012574</name>
</gene>
<comment type="caution">
    <text evidence="1">Lacks conserved residue(s) required for the propagation of feature annotation.</text>
</comment>
<name>A0ABD2I6K4_HETSC</name>
<comment type="caution">
    <text evidence="4">The sequence shown here is derived from an EMBL/GenBank/DDBJ whole genome shotgun (WGS) entry which is preliminary data.</text>
</comment>
<evidence type="ECO:0000256" key="2">
    <source>
        <dbReference type="SAM" id="MobiDB-lite"/>
    </source>
</evidence>
<feature type="compositionally biased region" description="Low complexity" evidence="2">
    <location>
        <begin position="604"/>
        <end position="620"/>
    </location>
</feature>
<dbReference type="Proteomes" id="UP001620645">
    <property type="component" value="Unassembled WGS sequence"/>
</dbReference>
<dbReference type="PROSITE" id="PS51670">
    <property type="entry name" value="SHKT"/>
    <property type="match status" value="1"/>
</dbReference>
<reference evidence="4 5" key="1">
    <citation type="submission" date="2024-10" db="EMBL/GenBank/DDBJ databases">
        <authorList>
            <person name="Kim D."/>
        </authorList>
    </citation>
    <scope>NUCLEOTIDE SEQUENCE [LARGE SCALE GENOMIC DNA]</scope>
    <source>
        <strain evidence="4">Taebaek</strain>
    </source>
</reference>
<feature type="domain" description="ShKT" evidence="3">
    <location>
        <begin position="323"/>
        <end position="358"/>
    </location>
</feature>
<feature type="compositionally biased region" description="Basic and acidic residues" evidence="2">
    <location>
        <begin position="570"/>
        <end position="580"/>
    </location>
</feature>
<feature type="region of interest" description="Disordered" evidence="2">
    <location>
        <begin position="565"/>
        <end position="640"/>
    </location>
</feature>
<evidence type="ECO:0000313" key="4">
    <source>
        <dbReference type="EMBL" id="KAL3075744.1"/>
    </source>
</evidence>
<sequence length="680" mass="68124">MTVSSSSSSDDSAMAKDNIITVPLQYRHHSDKINNSSRRRNERTISDVPHSMPSFVAIISTLCCLLLSGALASPSPYYSSNYYPSYPNSLRSNYGSFYPPYATGAGASSFYGGKPSYAYVSPYSGGYAAGISAYEGPSYGTNTYWQPGIAVPPYGATGYGNGGLGGYGAGVGGPFPYGGGAGMGGAYGDLCRSADCAMIASAGQCALCPQSCGVGCFGGSSASAGAGLLYPPSLSPYYEQQAYGQSGTAYGTGGYGGPANVAAAYGGGPVIDQNSAFGYGSLSTEGAGYGAGNTNGNGYGYGGYGIGPVNGAGYGGALSSFACRDSHIYGCQQWAAQGMCQQTPEYMLNYCRASCDLCNTNSGGLGTVGAAPYGSTFGASGYGGTTTTGGGSILPASIDAGGFGTNGYGSLPYGAGIGGSGNFGAPYGSPFGANGYGGTATTGGGIPGILPASTGAGGFGTDAYGSLPYGGSIGGSGAFPVTEYGGGAGQGFGNPSNGNFGLPPMASSQFVAGSFPASQTVSTMDQYGTNLADKVSPTASLSAPNSFYSPFSPFSRSLHSAASTTTAVASERKQEKEKQQRGAKVLFNEDASSNSDEPSSAWTSAGLPSPSISGASSGSIFDQSPSRISSADGIGTSSSSLTTPNWLHPFSHQLQQHSKVIRMDDLVMDKAKHSKKMTTS</sequence>
<evidence type="ECO:0000256" key="1">
    <source>
        <dbReference type="PROSITE-ProRule" id="PRU01005"/>
    </source>
</evidence>
<dbReference type="Pfam" id="PF01549">
    <property type="entry name" value="ShK"/>
    <property type="match status" value="1"/>
</dbReference>
<feature type="compositionally biased region" description="Low complexity" evidence="2">
    <location>
        <begin position="628"/>
        <end position="640"/>
    </location>
</feature>
<dbReference type="AlphaFoldDB" id="A0ABD2I6K4"/>
<protein>
    <recommendedName>
        <fullName evidence="3">ShKT domain-containing protein</fullName>
    </recommendedName>
</protein>
<evidence type="ECO:0000313" key="5">
    <source>
        <dbReference type="Proteomes" id="UP001620645"/>
    </source>
</evidence>
<keyword evidence="5" id="KW-1185">Reference proteome</keyword>
<accession>A0ABD2I6K4</accession>
<evidence type="ECO:0000259" key="3">
    <source>
        <dbReference type="PROSITE" id="PS51670"/>
    </source>
</evidence>
<feature type="compositionally biased region" description="Polar residues" evidence="2">
    <location>
        <begin position="590"/>
        <end position="603"/>
    </location>
</feature>
<dbReference type="SMART" id="SM00254">
    <property type="entry name" value="ShKT"/>
    <property type="match status" value="1"/>
</dbReference>
<dbReference type="InterPro" id="IPR003582">
    <property type="entry name" value="ShKT_dom"/>
</dbReference>
<organism evidence="4 5">
    <name type="scientific">Heterodera schachtii</name>
    <name type="common">Sugarbeet cyst nematode worm</name>
    <name type="synonym">Tylenchus schachtii</name>
    <dbReference type="NCBI Taxonomy" id="97005"/>
    <lineage>
        <taxon>Eukaryota</taxon>
        <taxon>Metazoa</taxon>
        <taxon>Ecdysozoa</taxon>
        <taxon>Nematoda</taxon>
        <taxon>Chromadorea</taxon>
        <taxon>Rhabditida</taxon>
        <taxon>Tylenchina</taxon>
        <taxon>Tylenchomorpha</taxon>
        <taxon>Tylenchoidea</taxon>
        <taxon>Heteroderidae</taxon>
        <taxon>Heteroderinae</taxon>
        <taxon>Heterodera</taxon>
    </lineage>
</organism>
<dbReference type="EMBL" id="JBICCN010000348">
    <property type="protein sequence ID" value="KAL3075744.1"/>
    <property type="molecule type" value="Genomic_DNA"/>
</dbReference>